<proteinExistence type="predicted"/>
<protein>
    <submittedName>
        <fullName evidence="1">Uncharacterized protein</fullName>
    </submittedName>
</protein>
<dbReference type="EMBL" id="QNUK01000447">
    <property type="protein sequence ID" value="KAF5893186.1"/>
    <property type="molecule type" value="Genomic_DNA"/>
</dbReference>
<gene>
    <name evidence="1" type="ORF">DAT39_017116</name>
</gene>
<sequence>MGISLSTKNVNIGVIHVAGGQNRLRHNTLSAHTKHSVSRTNCLMHNTRMTALIQQVTCTSSDHMEKVHTRIQIRSRRLDGSCIHSVQSRRAEEHLKGRWQIASRDAVCLSGLRSSRCLSRRRVLTLMSMSHLLAHLRQTRLAAKRPSVP</sequence>
<dbReference type="AlphaFoldDB" id="A0A8J4TAW0"/>
<organism evidence="1 2">
    <name type="scientific">Clarias magur</name>
    <name type="common">Asian catfish</name>
    <name type="synonym">Macropteronotus magur</name>
    <dbReference type="NCBI Taxonomy" id="1594786"/>
    <lineage>
        <taxon>Eukaryota</taxon>
        <taxon>Metazoa</taxon>
        <taxon>Chordata</taxon>
        <taxon>Craniata</taxon>
        <taxon>Vertebrata</taxon>
        <taxon>Euteleostomi</taxon>
        <taxon>Actinopterygii</taxon>
        <taxon>Neopterygii</taxon>
        <taxon>Teleostei</taxon>
        <taxon>Ostariophysi</taxon>
        <taxon>Siluriformes</taxon>
        <taxon>Clariidae</taxon>
        <taxon>Clarias</taxon>
    </lineage>
</organism>
<accession>A0A8J4TAW0</accession>
<evidence type="ECO:0000313" key="1">
    <source>
        <dbReference type="EMBL" id="KAF5893186.1"/>
    </source>
</evidence>
<comment type="caution">
    <text evidence="1">The sequence shown here is derived from an EMBL/GenBank/DDBJ whole genome shotgun (WGS) entry which is preliminary data.</text>
</comment>
<dbReference type="Proteomes" id="UP000727407">
    <property type="component" value="Unassembled WGS sequence"/>
</dbReference>
<reference evidence="1" key="1">
    <citation type="submission" date="2020-07" db="EMBL/GenBank/DDBJ databases">
        <title>Clarias magur genome sequencing, assembly and annotation.</title>
        <authorList>
            <person name="Kushwaha B."/>
            <person name="Kumar R."/>
            <person name="Das P."/>
            <person name="Joshi C.G."/>
            <person name="Kumar D."/>
            <person name="Nagpure N.S."/>
            <person name="Pandey M."/>
            <person name="Agarwal S."/>
            <person name="Srivastava S."/>
            <person name="Singh M."/>
            <person name="Sahoo L."/>
            <person name="Jayasankar P."/>
            <person name="Meher P.K."/>
            <person name="Koringa P.G."/>
            <person name="Iquebal M.A."/>
            <person name="Das S.P."/>
            <person name="Bit A."/>
            <person name="Patnaik S."/>
            <person name="Patel N."/>
            <person name="Shah T.M."/>
            <person name="Hinsu A."/>
            <person name="Jena J.K."/>
        </authorList>
    </citation>
    <scope>NUCLEOTIDE SEQUENCE</scope>
    <source>
        <strain evidence="1">CIFAMagur01</strain>
        <tissue evidence="1">Testis</tissue>
    </source>
</reference>
<name>A0A8J4TAW0_CLAMG</name>
<evidence type="ECO:0000313" key="2">
    <source>
        <dbReference type="Proteomes" id="UP000727407"/>
    </source>
</evidence>
<keyword evidence="2" id="KW-1185">Reference proteome</keyword>